<proteinExistence type="predicted"/>
<feature type="transmembrane region" description="Helical" evidence="1">
    <location>
        <begin position="98"/>
        <end position="117"/>
    </location>
</feature>
<name>H0EBV6_9ACTN</name>
<evidence type="ECO:0000313" key="2">
    <source>
        <dbReference type="EMBL" id="EHN08833.1"/>
    </source>
</evidence>
<evidence type="ECO:0000313" key="3">
    <source>
        <dbReference type="Proteomes" id="UP000005143"/>
    </source>
</evidence>
<keyword evidence="1" id="KW-1133">Transmembrane helix</keyword>
<feature type="transmembrane region" description="Helical" evidence="1">
    <location>
        <begin position="165"/>
        <end position="186"/>
    </location>
</feature>
<dbReference type="AlphaFoldDB" id="H0EBV6"/>
<feature type="transmembrane region" description="Helical" evidence="1">
    <location>
        <begin position="198"/>
        <end position="217"/>
    </location>
</feature>
<protein>
    <recommendedName>
        <fullName evidence="4">Integral membrane protein</fullName>
    </recommendedName>
</protein>
<evidence type="ECO:0008006" key="4">
    <source>
        <dbReference type="Google" id="ProtNLM"/>
    </source>
</evidence>
<reference evidence="2 3" key="1">
    <citation type="journal article" date="2013" name="Biodegradation">
        <title>Quantitative proteomic analysis of ibuprofen-degrading Patulibacter sp. strain I11.</title>
        <authorList>
            <person name="Almeida B."/>
            <person name="Kjeldal H."/>
            <person name="Lolas I."/>
            <person name="Knudsen A.D."/>
            <person name="Carvalho G."/>
            <person name="Nielsen K.L."/>
            <person name="Barreto Crespo M.T."/>
            <person name="Stensballe A."/>
            <person name="Nielsen J.L."/>
        </authorList>
    </citation>
    <scope>NUCLEOTIDE SEQUENCE [LARGE SCALE GENOMIC DNA]</scope>
    <source>
        <strain evidence="2 3">I11</strain>
    </source>
</reference>
<accession>H0EBV6</accession>
<comment type="caution">
    <text evidence="2">The sequence shown here is derived from an EMBL/GenBank/DDBJ whole genome shotgun (WGS) entry which is preliminary data.</text>
</comment>
<gene>
    <name evidence="2" type="ORF">PAI11_43390</name>
</gene>
<keyword evidence="1" id="KW-0812">Transmembrane</keyword>
<feature type="transmembrane region" description="Helical" evidence="1">
    <location>
        <begin position="62"/>
        <end position="86"/>
    </location>
</feature>
<feature type="transmembrane region" description="Helical" evidence="1">
    <location>
        <begin position="129"/>
        <end position="153"/>
    </location>
</feature>
<feature type="transmembrane region" description="Helical" evidence="1">
    <location>
        <begin position="36"/>
        <end position="56"/>
    </location>
</feature>
<dbReference type="Proteomes" id="UP000005143">
    <property type="component" value="Unassembled WGS sequence"/>
</dbReference>
<organism evidence="2 3">
    <name type="scientific">Patulibacter medicamentivorans</name>
    <dbReference type="NCBI Taxonomy" id="1097667"/>
    <lineage>
        <taxon>Bacteria</taxon>
        <taxon>Bacillati</taxon>
        <taxon>Actinomycetota</taxon>
        <taxon>Thermoleophilia</taxon>
        <taxon>Solirubrobacterales</taxon>
        <taxon>Patulibacteraceae</taxon>
        <taxon>Patulibacter</taxon>
    </lineage>
</organism>
<feature type="transmembrane region" description="Helical" evidence="1">
    <location>
        <begin position="252"/>
        <end position="281"/>
    </location>
</feature>
<dbReference type="OrthoDB" id="3268838at2"/>
<keyword evidence="3" id="KW-1185">Reference proteome</keyword>
<sequence length="381" mass="40198">MPTSPDREQRLADYEQRFRKAGLPLLIEDYSADSDLFNRAFPLLALVFVGELLGALDLDWPLLANLAAIAGAVGFALAAVAVVNRLKGRPALAIPEDLGPAELAGFVLVPALLPLIFNGQATSALVTALANLALLALVALTFGFGVGSILLWATGHMLGQLALSLSLLARAIPLLLLFAIVLFINTEMWQVFGHMRDASLIAVALLISAVAATFLGARIPREVELLETSVRESGIAGSAPPLRRAQRTNVGLVLLISHGLQVLVVTLAVTGFFVAFGMLVIDGETQRAWTQSGGSQILSLEVAGVPLRLTDELLRVAAAIGLVSGLYYAISVLMDSGYREEFLDELTGRMRETFAARADYLELRAEATAAGSSSPGAAGAS</sequence>
<evidence type="ECO:0000256" key="1">
    <source>
        <dbReference type="SAM" id="Phobius"/>
    </source>
</evidence>
<dbReference type="EMBL" id="AGUD01000319">
    <property type="protein sequence ID" value="EHN08833.1"/>
    <property type="molecule type" value="Genomic_DNA"/>
</dbReference>
<keyword evidence="1" id="KW-0472">Membrane</keyword>
<dbReference type="RefSeq" id="WP_007579307.1">
    <property type="nucleotide sequence ID" value="NZ_AGUD01000319.1"/>
</dbReference>